<dbReference type="Gene3D" id="1.10.600.10">
    <property type="entry name" value="Farnesyl Diphosphate Synthase"/>
    <property type="match status" value="1"/>
</dbReference>
<dbReference type="EMBL" id="LNIX01000034">
    <property type="protein sequence ID" value="OXA40268.1"/>
    <property type="molecule type" value="Genomic_DNA"/>
</dbReference>
<dbReference type="Pfam" id="PF19086">
    <property type="entry name" value="Terpene_syn_C_2"/>
    <property type="match status" value="1"/>
</dbReference>
<dbReference type="AlphaFoldDB" id="A0A226D5X6"/>
<comment type="caution">
    <text evidence="1">The sequence shown here is derived from an EMBL/GenBank/DDBJ whole genome shotgun (WGS) entry which is preliminary data.</text>
</comment>
<sequence length="330" mass="37892">TSNFPPFSFGSKSVFGRFTRLQPNVFREEVDPAKIDEIAVEYTHLANTLGFQDAQFERYSIKTMILTAVQFAQYWIPNVELDSLGMDFGIRLFIWQWFLDDAMEMDWTRCEKSGKMPDYRIIRYIHDTYVRILKGDDVPKPKKDINELKDYPEFGRMCELEREVVKVGKEIAGEFNQGTFNFWRIGNSGASAAFETVAFATGIQLSSEIRRHPAFNCMIAIASANIQMVNDILGVTKDFGYGDGEVVFRVLYKGETLEGAVNSMCDKINQDLQDLILVKVTLLDIFGDEENLVRFLNLIDGIIDGQNFVYMENLRYKCRRGCVRLSREGN</sequence>
<protein>
    <submittedName>
        <fullName evidence="1">Presilphiperfolan-8-beta-ol synthase</fullName>
    </submittedName>
</protein>
<dbReference type="SUPFAM" id="SSF48576">
    <property type="entry name" value="Terpenoid synthases"/>
    <property type="match status" value="1"/>
</dbReference>
<name>A0A226D5X6_FOLCA</name>
<dbReference type="OrthoDB" id="6486656at2759"/>
<feature type="non-terminal residue" evidence="1">
    <location>
        <position position="1"/>
    </location>
</feature>
<gene>
    <name evidence="1" type="ORF">Fcan01_24960</name>
</gene>
<evidence type="ECO:0000313" key="1">
    <source>
        <dbReference type="EMBL" id="OXA40268.1"/>
    </source>
</evidence>
<organism evidence="1 2">
    <name type="scientific">Folsomia candida</name>
    <name type="common">Springtail</name>
    <dbReference type="NCBI Taxonomy" id="158441"/>
    <lineage>
        <taxon>Eukaryota</taxon>
        <taxon>Metazoa</taxon>
        <taxon>Ecdysozoa</taxon>
        <taxon>Arthropoda</taxon>
        <taxon>Hexapoda</taxon>
        <taxon>Collembola</taxon>
        <taxon>Entomobryomorpha</taxon>
        <taxon>Isotomoidea</taxon>
        <taxon>Isotomidae</taxon>
        <taxon>Proisotominae</taxon>
        <taxon>Folsomia</taxon>
    </lineage>
</organism>
<accession>A0A226D5X6</accession>
<evidence type="ECO:0000313" key="2">
    <source>
        <dbReference type="Proteomes" id="UP000198287"/>
    </source>
</evidence>
<dbReference type="Proteomes" id="UP000198287">
    <property type="component" value="Unassembled WGS sequence"/>
</dbReference>
<dbReference type="InterPro" id="IPR008949">
    <property type="entry name" value="Isoprenoid_synthase_dom_sf"/>
</dbReference>
<reference evidence="1 2" key="1">
    <citation type="submission" date="2015-12" db="EMBL/GenBank/DDBJ databases">
        <title>The genome of Folsomia candida.</title>
        <authorList>
            <person name="Faddeeva A."/>
            <person name="Derks M.F."/>
            <person name="Anvar Y."/>
            <person name="Smit S."/>
            <person name="Van Straalen N."/>
            <person name="Roelofs D."/>
        </authorList>
    </citation>
    <scope>NUCLEOTIDE SEQUENCE [LARGE SCALE GENOMIC DNA]</scope>
    <source>
        <strain evidence="1 2">VU population</strain>
        <tissue evidence="1">Whole body</tissue>
    </source>
</reference>
<keyword evidence="2" id="KW-1185">Reference proteome</keyword>
<proteinExistence type="predicted"/>